<dbReference type="GO" id="GO:0030833">
    <property type="term" value="P:regulation of actin filament polymerization"/>
    <property type="evidence" value="ECO:0007669"/>
    <property type="project" value="TreeGrafter"/>
</dbReference>
<dbReference type="GO" id="GO:0051015">
    <property type="term" value="F:actin filament binding"/>
    <property type="evidence" value="ECO:0007669"/>
    <property type="project" value="TreeGrafter"/>
</dbReference>
<proteinExistence type="predicted"/>
<dbReference type="InterPro" id="IPR002108">
    <property type="entry name" value="ADF-H"/>
</dbReference>
<reference evidence="3" key="1">
    <citation type="submission" date="2020-10" db="EMBL/GenBank/DDBJ databases">
        <authorList>
            <person name="Kikuchi T."/>
        </authorList>
    </citation>
    <scope>NUCLEOTIDE SEQUENCE</scope>
    <source>
        <strain evidence="3">NKZ352</strain>
    </source>
</reference>
<dbReference type="InterPro" id="IPR029006">
    <property type="entry name" value="ADF-H/Gelsolin-like_dom_sf"/>
</dbReference>
<accession>A0A8S1GWS4</accession>
<dbReference type="SUPFAM" id="SSF55753">
    <property type="entry name" value="Actin depolymerizing proteins"/>
    <property type="match status" value="1"/>
</dbReference>
<comment type="caution">
    <text evidence="3">The sequence shown here is derived from an EMBL/GenBank/DDBJ whole genome shotgun (WGS) entry which is preliminary data.</text>
</comment>
<dbReference type="GO" id="GO:0045211">
    <property type="term" value="C:postsynaptic membrane"/>
    <property type="evidence" value="ECO:0007669"/>
    <property type="project" value="TreeGrafter"/>
</dbReference>
<dbReference type="PROSITE" id="PS51263">
    <property type="entry name" value="ADF_H"/>
    <property type="match status" value="1"/>
</dbReference>
<dbReference type="GO" id="GO:0045773">
    <property type="term" value="P:positive regulation of axon extension"/>
    <property type="evidence" value="ECO:0007669"/>
    <property type="project" value="TreeGrafter"/>
</dbReference>
<name>A0A8S1GWS4_9PELO</name>
<dbReference type="SMART" id="SM00102">
    <property type="entry name" value="ADF"/>
    <property type="match status" value="1"/>
</dbReference>
<feature type="domain" description="ADF-H" evidence="2">
    <location>
        <begin position="4"/>
        <end position="133"/>
    </location>
</feature>
<dbReference type="Pfam" id="PF00241">
    <property type="entry name" value="Cofilin_ADF"/>
    <property type="match status" value="1"/>
</dbReference>
<dbReference type="Proteomes" id="UP000835052">
    <property type="component" value="Unassembled WGS sequence"/>
</dbReference>
<feature type="compositionally biased region" description="Basic and acidic residues" evidence="1">
    <location>
        <begin position="303"/>
        <end position="312"/>
    </location>
</feature>
<protein>
    <recommendedName>
        <fullName evidence="2">ADF-H domain-containing protein</fullName>
    </recommendedName>
</protein>
<dbReference type="EMBL" id="CAJGYM010000007">
    <property type="protein sequence ID" value="CAD6187785.1"/>
    <property type="molecule type" value="Genomic_DNA"/>
</dbReference>
<dbReference type="GO" id="GO:0014069">
    <property type="term" value="C:postsynaptic density"/>
    <property type="evidence" value="ECO:0007669"/>
    <property type="project" value="TreeGrafter"/>
</dbReference>
<feature type="region of interest" description="Disordered" evidence="1">
    <location>
        <begin position="141"/>
        <end position="406"/>
    </location>
</feature>
<gene>
    <name evidence="3" type="ORF">CAUJ_LOCUS3704</name>
</gene>
<feature type="compositionally biased region" description="Pro residues" evidence="1">
    <location>
        <begin position="336"/>
        <end position="346"/>
    </location>
</feature>
<sequence length="432" mass="47765">MTLNFQAHGNALQTAYNRVALSQTGNEWVIYDYEGNTNVLKTGEEGEDGLDEFSTSFNSGRLQFGVIAVRLSPTVLPKIVLVHWQGEGVPTTRLATTATHFEDVRRFLKTVHVIVHARSDIDVEPEAIQREVAKLPAANASVNVESSYSTPERVSSNYQPVRPHVDLNSRARQEFWDKMNGEEKQRVEEDRAARESQQKQYDEERQQLAQEIRSRRENEEETARVSYSEKPQPQVATRPDNASGPGKGRLIGSRLGMFDKKDEKPIVPSAPKSVGSRTTNVAKKWPPVSTNHESVAPIIGEAAKPKLVKDANENTYIPPSPSEVSPQPPSNAMTPPKSPVAPPPSSTPSYPSHPTTTSYDDYEEPPCEPEPVAVAPSNFASQYDFPPPSTDEVTKEAVPPISQYDFPPTVDTTTTGVRALALWDYQAGQCFD</sequence>
<feature type="compositionally biased region" description="Basic and acidic residues" evidence="1">
    <location>
        <begin position="163"/>
        <end position="223"/>
    </location>
</feature>
<feature type="compositionally biased region" description="Low complexity" evidence="1">
    <location>
        <begin position="347"/>
        <end position="358"/>
    </location>
</feature>
<evidence type="ECO:0000259" key="2">
    <source>
        <dbReference type="PROSITE" id="PS51263"/>
    </source>
</evidence>
<organism evidence="3 4">
    <name type="scientific">Caenorhabditis auriculariae</name>
    <dbReference type="NCBI Taxonomy" id="2777116"/>
    <lineage>
        <taxon>Eukaryota</taxon>
        <taxon>Metazoa</taxon>
        <taxon>Ecdysozoa</taxon>
        <taxon>Nematoda</taxon>
        <taxon>Chromadorea</taxon>
        <taxon>Rhabditida</taxon>
        <taxon>Rhabditina</taxon>
        <taxon>Rhabditomorpha</taxon>
        <taxon>Rhabditoidea</taxon>
        <taxon>Rhabditidae</taxon>
        <taxon>Peloderinae</taxon>
        <taxon>Caenorhabditis</taxon>
    </lineage>
</organism>
<dbReference type="GO" id="GO:0030427">
    <property type="term" value="C:site of polarized growth"/>
    <property type="evidence" value="ECO:0007669"/>
    <property type="project" value="TreeGrafter"/>
</dbReference>
<dbReference type="CDD" id="cd11281">
    <property type="entry name" value="ADF_drebrin_like"/>
    <property type="match status" value="1"/>
</dbReference>
<feature type="compositionally biased region" description="Polar residues" evidence="1">
    <location>
        <begin position="141"/>
        <end position="159"/>
    </location>
</feature>
<dbReference type="GO" id="GO:0030027">
    <property type="term" value="C:lamellipodium"/>
    <property type="evidence" value="ECO:0007669"/>
    <property type="project" value="TreeGrafter"/>
</dbReference>
<dbReference type="GO" id="GO:0098974">
    <property type="term" value="P:postsynaptic actin cytoskeleton organization"/>
    <property type="evidence" value="ECO:0007669"/>
    <property type="project" value="TreeGrafter"/>
</dbReference>
<dbReference type="OrthoDB" id="5971719at2759"/>
<dbReference type="GO" id="GO:0048812">
    <property type="term" value="P:neuron projection morphogenesis"/>
    <property type="evidence" value="ECO:0007669"/>
    <property type="project" value="TreeGrafter"/>
</dbReference>
<dbReference type="GO" id="GO:0005884">
    <property type="term" value="C:actin filament"/>
    <property type="evidence" value="ECO:0007669"/>
    <property type="project" value="TreeGrafter"/>
</dbReference>
<evidence type="ECO:0000313" key="4">
    <source>
        <dbReference type="Proteomes" id="UP000835052"/>
    </source>
</evidence>
<dbReference type="PANTHER" id="PTHR10829:SF25">
    <property type="entry name" value="DREBRIN-LIKE PROTEIN"/>
    <property type="match status" value="1"/>
</dbReference>
<dbReference type="AlphaFoldDB" id="A0A8S1GWS4"/>
<keyword evidence="4" id="KW-1185">Reference proteome</keyword>
<dbReference type="PANTHER" id="PTHR10829">
    <property type="entry name" value="CORTACTIN AND DREBRIN"/>
    <property type="match status" value="1"/>
</dbReference>
<dbReference type="Gene3D" id="3.40.20.10">
    <property type="entry name" value="Severin"/>
    <property type="match status" value="1"/>
</dbReference>
<dbReference type="GO" id="GO:0030864">
    <property type="term" value="C:cortical actin cytoskeleton"/>
    <property type="evidence" value="ECO:0007669"/>
    <property type="project" value="TreeGrafter"/>
</dbReference>
<dbReference type="GO" id="GO:0030425">
    <property type="term" value="C:dendrite"/>
    <property type="evidence" value="ECO:0007669"/>
    <property type="project" value="TreeGrafter"/>
</dbReference>
<evidence type="ECO:0000313" key="3">
    <source>
        <dbReference type="EMBL" id="CAD6187785.1"/>
    </source>
</evidence>
<feature type="compositionally biased region" description="Pro residues" evidence="1">
    <location>
        <begin position="318"/>
        <end position="329"/>
    </location>
</feature>
<evidence type="ECO:0000256" key="1">
    <source>
        <dbReference type="SAM" id="MobiDB-lite"/>
    </source>
</evidence>